<gene>
    <name evidence="1" type="ORF">EVAR_43611_1</name>
</gene>
<reference evidence="1 2" key="1">
    <citation type="journal article" date="2019" name="Commun. Biol.">
        <title>The bagworm genome reveals a unique fibroin gene that provides high tensile strength.</title>
        <authorList>
            <person name="Kono N."/>
            <person name="Nakamura H."/>
            <person name="Ohtoshi R."/>
            <person name="Tomita M."/>
            <person name="Numata K."/>
            <person name="Arakawa K."/>
        </authorList>
    </citation>
    <scope>NUCLEOTIDE SEQUENCE [LARGE SCALE GENOMIC DNA]</scope>
</reference>
<protein>
    <submittedName>
        <fullName evidence="1">Uncharacterized protein</fullName>
    </submittedName>
</protein>
<dbReference type="AlphaFoldDB" id="A0A4C1XER8"/>
<name>A0A4C1XER8_EUMVA</name>
<organism evidence="1 2">
    <name type="scientific">Eumeta variegata</name>
    <name type="common">Bagworm moth</name>
    <name type="synonym">Eumeta japonica</name>
    <dbReference type="NCBI Taxonomy" id="151549"/>
    <lineage>
        <taxon>Eukaryota</taxon>
        <taxon>Metazoa</taxon>
        <taxon>Ecdysozoa</taxon>
        <taxon>Arthropoda</taxon>
        <taxon>Hexapoda</taxon>
        <taxon>Insecta</taxon>
        <taxon>Pterygota</taxon>
        <taxon>Neoptera</taxon>
        <taxon>Endopterygota</taxon>
        <taxon>Lepidoptera</taxon>
        <taxon>Glossata</taxon>
        <taxon>Ditrysia</taxon>
        <taxon>Tineoidea</taxon>
        <taxon>Psychidae</taxon>
        <taxon>Oiketicinae</taxon>
        <taxon>Eumeta</taxon>
    </lineage>
</organism>
<accession>A0A4C1XER8</accession>
<sequence length="122" mass="14236">MSPDCSKDVGYRRVSPHLDYSSYVPENEFAVWWAILPMDSARRSRLYFTVHIWSEEKENEDEEKEDEEKEEDIILKGDAFRQAFNSSAGSTGNYWQRLPEIACQQYHQAAKDVVISPKILQC</sequence>
<keyword evidence="2" id="KW-1185">Reference proteome</keyword>
<dbReference type="EMBL" id="BGZK01000819">
    <property type="protein sequence ID" value="GBP61673.1"/>
    <property type="molecule type" value="Genomic_DNA"/>
</dbReference>
<dbReference type="Proteomes" id="UP000299102">
    <property type="component" value="Unassembled WGS sequence"/>
</dbReference>
<comment type="caution">
    <text evidence="1">The sequence shown here is derived from an EMBL/GenBank/DDBJ whole genome shotgun (WGS) entry which is preliminary data.</text>
</comment>
<evidence type="ECO:0000313" key="1">
    <source>
        <dbReference type="EMBL" id="GBP61673.1"/>
    </source>
</evidence>
<evidence type="ECO:0000313" key="2">
    <source>
        <dbReference type="Proteomes" id="UP000299102"/>
    </source>
</evidence>
<proteinExistence type="predicted"/>